<keyword evidence="4 8" id="KW-0694">RNA-binding</keyword>
<protein>
    <recommendedName>
        <fullName evidence="7 8">Small ribosomal subunit protein bS20</fullName>
    </recommendedName>
</protein>
<dbReference type="GO" id="GO:0003735">
    <property type="term" value="F:structural constituent of ribosome"/>
    <property type="evidence" value="ECO:0007669"/>
    <property type="project" value="InterPro"/>
</dbReference>
<keyword evidence="6 8" id="KW-0687">Ribonucleoprotein</keyword>
<dbReference type="InterPro" id="IPR002583">
    <property type="entry name" value="Ribosomal_bS20"/>
</dbReference>
<dbReference type="Proteomes" id="UP000606463">
    <property type="component" value="Unassembled WGS sequence"/>
</dbReference>
<evidence type="ECO:0000256" key="6">
    <source>
        <dbReference type="ARBA" id="ARBA00023274"/>
    </source>
</evidence>
<keyword evidence="5 8" id="KW-0689">Ribosomal protein</keyword>
<comment type="function">
    <text evidence="1 8">Binds directly to 16S ribosomal RNA.</text>
</comment>
<evidence type="ECO:0000256" key="1">
    <source>
        <dbReference type="ARBA" id="ARBA00003134"/>
    </source>
</evidence>
<organism evidence="9 10">
    <name type="scientific">Aquifex aeolicus</name>
    <dbReference type="NCBI Taxonomy" id="63363"/>
    <lineage>
        <taxon>Bacteria</taxon>
        <taxon>Pseudomonadati</taxon>
        <taxon>Aquificota</taxon>
        <taxon>Aquificia</taxon>
        <taxon>Aquificales</taxon>
        <taxon>Aquificaceae</taxon>
        <taxon>Aquifex</taxon>
    </lineage>
</organism>
<proteinExistence type="inferred from homology"/>
<dbReference type="Pfam" id="PF01649">
    <property type="entry name" value="Ribosomal_S20p"/>
    <property type="match status" value="1"/>
</dbReference>
<evidence type="ECO:0000313" key="9">
    <source>
        <dbReference type="EMBL" id="HIP97937.1"/>
    </source>
</evidence>
<evidence type="ECO:0000256" key="5">
    <source>
        <dbReference type="ARBA" id="ARBA00022980"/>
    </source>
</evidence>
<accession>A0A9D0YP81</accession>
<comment type="similarity">
    <text evidence="2 8">Belongs to the bacterial ribosomal protein bS20 family.</text>
</comment>
<dbReference type="PANTHER" id="PTHR33398">
    <property type="entry name" value="30S RIBOSOMAL PROTEIN S20"/>
    <property type="match status" value="1"/>
</dbReference>
<evidence type="ECO:0000256" key="3">
    <source>
        <dbReference type="ARBA" id="ARBA00022730"/>
    </source>
</evidence>
<evidence type="ECO:0000313" key="10">
    <source>
        <dbReference type="Proteomes" id="UP000606463"/>
    </source>
</evidence>
<evidence type="ECO:0000256" key="8">
    <source>
        <dbReference type="HAMAP-Rule" id="MF_00500"/>
    </source>
</evidence>
<evidence type="ECO:0000256" key="4">
    <source>
        <dbReference type="ARBA" id="ARBA00022884"/>
    </source>
</evidence>
<reference evidence="9" key="1">
    <citation type="journal article" date="2020" name="ISME J.">
        <title>Gammaproteobacteria mediating utilization of methyl-, sulfur- and petroleum organic compounds in deep ocean hydrothermal plumes.</title>
        <authorList>
            <person name="Zhou Z."/>
            <person name="Liu Y."/>
            <person name="Pan J."/>
            <person name="Cron B.R."/>
            <person name="Toner B.M."/>
            <person name="Anantharaman K."/>
            <person name="Breier J.A."/>
            <person name="Dick G.J."/>
            <person name="Li M."/>
        </authorList>
    </citation>
    <scope>NUCLEOTIDE SEQUENCE</scope>
    <source>
        <strain evidence="9">SZUA-1501</strain>
    </source>
</reference>
<evidence type="ECO:0000256" key="7">
    <source>
        <dbReference type="ARBA" id="ARBA00035136"/>
    </source>
</evidence>
<dbReference type="SUPFAM" id="SSF46992">
    <property type="entry name" value="Ribosomal protein S20"/>
    <property type="match status" value="1"/>
</dbReference>
<dbReference type="Gene3D" id="1.20.58.110">
    <property type="entry name" value="Ribosomal protein S20"/>
    <property type="match status" value="1"/>
</dbReference>
<evidence type="ECO:0000256" key="2">
    <source>
        <dbReference type="ARBA" id="ARBA00007634"/>
    </source>
</evidence>
<dbReference type="GO" id="GO:0006412">
    <property type="term" value="P:translation"/>
    <property type="evidence" value="ECO:0007669"/>
    <property type="project" value="UniProtKB-UniRule"/>
</dbReference>
<dbReference type="PANTHER" id="PTHR33398:SF1">
    <property type="entry name" value="SMALL RIBOSOMAL SUBUNIT PROTEIN BS20C"/>
    <property type="match status" value="1"/>
</dbReference>
<dbReference type="GO" id="GO:0070181">
    <property type="term" value="F:small ribosomal subunit rRNA binding"/>
    <property type="evidence" value="ECO:0007669"/>
    <property type="project" value="TreeGrafter"/>
</dbReference>
<dbReference type="EMBL" id="DQVE01000011">
    <property type="protein sequence ID" value="HIP97937.1"/>
    <property type="molecule type" value="Genomic_DNA"/>
</dbReference>
<dbReference type="HAMAP" id="MF_00500">
    <property type="entry name" value="Ribosomal_bS20"/>
    <property type="match status" value="1"/>
</dbReference>
<gene>
    <name evidence="8" type="primary">rpsT</name>
    <name evidence="9" type="ORF">EYH37_01010</name>
</gene>
<dbReference type="AlphaFoldDB" id="A0A9D0YP81"/>
<dbReference type="InterPro" id="IPR036510">
    <property type="entry name" value="Ribosomal_bS20_sf"/>
</dbReference>
<keyword evidence="3 8" id="KW-0699">rRNA-binding</keyword>
<dbReference type="GO" id="GO:0005829">
    <property type="term" value="C:cytosol"/>
    <property type="evidence" value="ECO:0007669"/>
    <property type="project" value="TreeGrafter"/>
</dbReference>
<comment type="caution">
    <text evidence="9">The sequence shown here is derived from an EMBL/GenBank/DDBJ whole genome shotgun (WGS) entry which is preliminary data.</text>
</comment>
<dbReference type="NCBIfam" id="TIGR00029">
    <property type="entry name" value="S20"/>
    <property type="match status" value="1"/>
</dbReference>
<sequence>MANTKSAKKAARQNIRRRLRNRYHLSRMKTYIKRFRRMVEEGRLEEAKQFLPEVQSIIMHTWSKGVITKREASRRISRIYQFLNKTLKTQQEEK</sequence>
<dbReference type="GO" id="GO:0015935">
    <property type="term" value="C:small ribosomal subunit"/>
    <property type="evidence" value="ECO:0007669"/>
    <property type="project" value="TreeGrafter"/>
</dbReference>
<name>A0A9D0YP81_AQUAO</name>